<evidence type="ECO:0000256" key="1">
    <source>
        <dbReference type="SAM" id="MobiDB-lite"/>
    </source>
</evidence>
<keyword evidence="3" id="KW-1185">Reference proteome</keyword>
<sequence length="103" mass="11282">MVERRETRSEKAAFAANIAVAHADDRARLLQEHRAFLEGRDDASMKGDDATEEEEDVDEDVEGDSAEEEDAEDISAKAGETEGASSEVEGAWTHAESEREQEG</sequence>
<proteinExistence type="predicted"/>
<dbReference type="AlphaFoldDB" id="A0A2P4YDI2"/>
<accession>A0A2P4YDI2</accession>
<comment type="caution">
    <text evidence="2">The sequence shown here is derived from an EMBL/GenBank/DDBJ whole genome shotgun (WGS) entry which is preliminary data.</text>
</comment>
<protein>
    <submittedName>
        <fullName evidence="2">Uncharacterized protein</fullName>
    </submittedName>
</protein>
<feature type="region of interest" description="Disordered" evidence="1">
    <location>
        <begin position="36"/>
        <end position="103"/>
    </location>
</feature>
<name>A0A2P4YDI2_9STRA</name>
<feature type="compositionally biased region" description="Acidic residues" evidence="1">
    <location>
        <begin position="50"/>
        <end position="73"/>
    </location>
</feature>
<organism evidence="2 3">
    <name type="scientific">Phytophthora palmivora</name>
    <dbReference type="NCBI Taxonomy" id="4796"/>
    <lineage>
        <taxon>Eukaryota</taxon>
        <taxon>Sar</taxon>
        <taxon>Stramenopiles</taxon>
        <taxon>Oomycota</taxon>
        <taxon>Peronosporomycetes</taxon>
        <taxon>Peronosporales</taxon>
        <taxon>Peronosporaceae</taxon>
        <taxon>Phytophthora</taxon>
    </lineage>
</organism>
<evidence type="ECO:0000313" key="3">
    <source>
        <dbReference type="Proteomes" id="UP000237271"/>
    </source>
</evidence>
<evidence type="ECO:0000313" key="2">
    <source>
        <dbReference type="EMBL" id="POM75865.1"/>
    </source>
</evidence>
<dbReference type="EMBL" id="NCKW01003624">
    <property type="protein sequence ID" value="POM75865.1"/>
    <property type="molecule type" value="Genomic_DNA"/>
</dbReference>
<reference evidence="2 3" key="1">
    <citation type="journal article" date="2017" name="Genome Biol. Evol.">
        <title>Phytophthora megakarya and P. palmivora, closely related causal agents of cacao black pod rot, underwent increases in genome sizes and gene numbers by different mechanisms.</title>
        <authorList>
            <person name="Ali S.S."/>
            <person name="Shao J."/>
            <person name="Lary D.J."/>
            <person name="Kronmiller B."/>
            <person name="Shen D."/>
            <person name="Strem M.D."/>
            <person name="Amoako-Attah I."/>
            <person name="Akrofi A.Y."/>
            <person name="Begoude B.A."/>
            <person name="Ten Hoopen G.M."/>
            <person name="Coulibaly K."/>
            <person name="Kebe B.I."/>
            <person name="Melnick R.L."/>
            <person name="Guiltinan M.J."/>
            <person name="Tyler B.M."/>
            <person name="Meinhardt L.W."/>
            <person name="Bailey B.A."/>
        </authorList>
    </citation>
    <scope>NUCLEOTIDE SEQUENCE [LARGE SCALE GENOMIC DNA]</scope>
    <source>
        <strain evidence="3">sbr112.9</strain>
    </source>
</reference>
<dbReference type="Proteomes" id="UP000237271">
    <property type="component" value="Unassembled WGS sequence"/>
</dbReference>
<feature type="compositionally biased region" description="Basic and acidic residues" evidence="1">
    <location>
        <begin position="36"/>
        <end position="49"/>
    </location>
</feature>
<gene>
    <name evidence="2" type="ORF">PHPALM_6974</name>
</gene>